<feature type="compositionally biased region" description="Basic residues" evidence="1">
    <location>
        <begin position="172"/>
        <end position="182"/>
    </location>
</feature>
<organism evidence="2 3">
    <name type="scientific">Petrolisthes cinctipes</name>
    <name type="common">Flat porcelain crab</name>
    <dbReference type="NCBI Taxonomy" id="88211"/>
    <lineage>
        <taxon>Eukaryota</taxon>
        <taxon>Metazoa</taxon>
        <taxon>Ecdysozoa</taxon>
        <taxon>Arthropoda</taxon>
        <taxon>Crustacea</taxon>
        <taxon>Multicrustacea</taxon>
        <taxon>Malacostraca</taxon>
        <taxon>Eumalacostraca</taxon>
        <taxon>Eucarida</taxon>
        <taxon>Decapoda</taxon>
        <taxon>Pleocyemata</taxon>
        <taxon>Anomura</taxon>
        <taxon>Galatheoidea</taxon>
        <taxon>Porcellanidae</taxon>
        <taxon>Petrolisthes</taxon>
    </lineage>
</organism>
<name>A0AAE1EWZ3_PETCI</name>
<protein>
    <submittedName>
        <fullName evidence="2">Uncharacterized protein</fullName>
    </submittedName>
</protein>
<evidence type="ECO:0000256" key="1">
    <source>
        <dbReference type="SAM" id="MobiDB-lite"/>
    </source>
</evidence>
<feature type="compositionally biased region" description="Basic residues" evidence="1">
    <location>
        <begin position="67"/>
        <end position="78"/>
    </location>
</feature>
<gene>
    <name evidence="2" type="ORF">Pcinc_031288</name>
</gene>
<evidence type="ECO:0000313" key="2">
    <source>
        <dbReference type="EMBL" id="KAK3862892.1"/>
    </source>
</evidence>
<proteinExistence type="predicted"/>
<reference evidence="2" key="1">
    <citation type="submission" date="2023-10" db="EMBL/GenBank/DDBJ databases">
        <title>Genome assemblies of two species of porcelain crab, Petrolisthes cinctipes and Petrolisthes manimaculis (Anomura: Porcellanidae).</title>
        <authorList>
            <person name="Angst P."/>
        </authorList>
    </citation>
    <scope>NUCLEOTIDE SEQUENCE</scope>
    <source>
        <strain evidence="2">PB745_01</strain>
        <tissue evidence="2">Gill</tissue>
    </source>
</reference>
<sequence length="244" mass="27061">MCILDLFRLQMVVRVRKKKEGYYRRNKILSANNTITNNNHNKYNPKHQTTTTPITTSNLSTIDKMKNNKKKKEKKKNNNKQPKTNNCLKCRRQRSSSMSTTACLNPACDVDNSDFCCGESTRAASSPWGSVKTLSTQFTEGASVCLCLSDDDNNKRNDHLPLYPSQGDGTHNNKKKNSKNTKNKGTNNDKHSHHTDLGTVGGRGGVTCVQQGFEGGGERCNVTPLGKDNLGSWVMMDLVCTAAQ</sequence>
<dbReference type="Proteomes" id="UP001286313">
    <property type="component" value="Unassembled WGS sequence"/>
</dbReference>
<dbReference type="AlphaFoldDB" id="A0AAE1EWZ3"/>
<feature type="compositionally biased region" description="Low complexity" evidence="1">
    <location>
        <begin position="34"/>
        <end position="62"/>
    </location>
</feature>
<feature type="region of interest" description="Disordered" evidence="1">
    <location>
        <begin position="34"/>
        <end position="87"/>
    </location>
</feature>
<accession>A0AAE1EWZ3</accession>
<keyword evidence="3" id="KW-1185">Reference proteome</keyword>
<dbReference type="EMBL" id="JAWQEG010004134">
    <property type="protein sequence ID" value="KAK3862892.1"/>
    <property type="molecule type" value="Genomic_DNA"/>
</dbReference>
<evidence type="ECO:0000313" key="3">
    <source>
        <dbReference type="Proteomes" id="UP001286313"/>
    </source>
</evidence>
<comment type="caution">
    <text evidence="2">The sequence shown here is derived from an EMBL/GenBank/DDBJ whole genome shotgun (WGS) entry which is preliminary data.</text>
</comment>
<feature type="compositionally biased region" description="Basic and acidic residues" evidence="1">
    <location>
        <begin position="187"/>
        <end position="196"/>
    </location>
</feature>
<feature type="region of interest" description="Disordered" evidence="1">
    <location>
        <begin position="157"/>
        <end position="201"/>
    </location>
</feature>